<name>A0A0C3CN76_PILCF</name>
<organism evidence="2 3">
    <name type="scientific">Piloderma croceum (strain F 1598)</name>
    <dbReference type="NCBI Taxonomy" id="765440"/>
    <lineage>
        <taxon>Eukaryota</taxon>
        <taxon>Fungi</taxon>
        <taxon>Dikarya</taxon>
        <taxon>Basidiomycota</taxon>
        <taxon>Agaricomycotina</taxon>
        <taxon>Agaricomycetes</taxon>
        <taxon>Agaricomycetidae</taxon>
        <taxon>Atheliales</taxon>
        <taxon>Atheliaceae</taxon>
        <taxon>Piloderma</taxon>
    </lineage>
</organism>
<accession>A0A0C3CN76</accession>
<protein>
    <submittedName>
        <fullName evidence="2">Uncharacterized protein</fullName>
    </submittedName>
</protein>
<reference evidence="3" key="2">
    <citation type="submission" date="2015-01" db="EMBL/GenBank/DDBJ databases">
        <title>Evolutionary Origins and Diversification of the Mycorrhizal Mutualists.</title>
        <authorList>
            <consortium name="DOE Joint Genome Institute"/>
            <consortium name="Mycorrhizal Genomics Consortium"/>
            <person name="Kohler A."/>
            <person name="Kuo A."/>
            <person name="Nagy L.G."/>
            <person name="Floudas D."/>
            <person name="Copeland A."/>
            <person name="Barry K.W."/>
            <person name="Cichocki N."/>
            <person name="Veneault-Fourrey C."/>
            <person name="LaButti K."/>
            <person name="Lindquist E.A."/>
            <person name="Lipzen A."/>
            <person name="Lundell T."/>
            <person name="Morin E."/>
            <person name="Murat C."/>
            <person name="Riley R."/>
            <person name="Ohm R."/>
            <person name="Sun H."/>
            <person name="Tunlid A."/>
            <person name="Henrissat B."/>
            <person name="Grigoriev I.V."/>
            <person name="Hibbett D.S."/>
            <person name="Martin F."/>
        </authorList>
    </citation>
    <scope>NUCLEOTIDE SEQUENCE [LARGE SCALE GENOMIC DNA]</scope>
    <source>
        <strain evidence="3">F 1598</strain>
    </source>
</reference>
<feature type="region of interest" description="Disordered" evidence="1">
    <location>
        <begin position="69"/>
        <end position="95"/>
    </location>
</feature>
<feature type="compositionally biased region" description="Polar residues" evidence="1">
    <location>
        <begin position="83"/>
        <end position="95"/>
    </location>
</feature>
<keyword evidence="3" id="KW-1185">Reference proteome</keyword>
<dbReference type="HOGENOM" id="CLU_2159346_0_0_1"/>
<evidence type="ECO:0000313" key="2">
    <source>
        <dbReference type="EMBL" id="KIM91112.1"/>
    </source>
</evidence>
<dbReference type="Proteomes" id="UP000054166">
    <property type="component" value="Unassembled WGS sequence"/>
</dbReference>
<dbReference type="InParanoid" id="A0A0C3CN76"/>
<feature type="compositionally biased region" description="Polar residues" evidence="1">
    <location>
        <begin position="1"/>
        <end position="19"/>
    </location>
</feature>
<feature type="region of interest" description="Disordered" evidence="1">
    <location>
        <begin position="1"/>
        <end position="21"/>
    </location>
</feature>
<reference evidence="2 3" key="1">
    <citation type="submission" date="2014-04" db="EMBL/GenBank/DDBJ databases">
        <authorList>
            <consortium name="DOE Joint Genome Institute"/>
            <person name="Kuo A."/>
            <person name="Tarkka M."/>
            <person name="Buscot F."/>
            <person name="Kohler A."/>
            <person name="Nagy L.G."/>
            <person name="Floudas D."/>
            <person name="Copeland A."/>
            <person name="Barry K.W."/>
            <person name="Cichocki N."/>
            <person name="Veneault-Fourrey C."/>
            <person name="LaButti K."/>
            <person name="Lindquist E.A."/>
            <person name="Lipzen A."/>
            <person name="Lundell T."/>
            <person name="Morin E."/>
            <person name="Murat C."/>
            <person name="Sun H."/>
            <person name="Tunlid A."/>
            <person name="Henrissat B."/>
            <person name="Grigoriev I.V."/>
            <person name="Hibbett D.S."/>
            <person name="Martin F."/>
            <person name="Nordberg H.P."/>
            <person name="Cantor M.N."/>
            <person name="Hua S.X."/>
        </authorList>
    </citation>
    <scope>NUCLEOTIDE SEQUENCE [LARGE SCALE GENOMIC DNA]</scope>
    <source>
        <strain evidence="2 3">F 1598</strain>
    </source>
</reference>
<proteinExistence type="predicted"/>
<dbReference type="AlphaFoldDB" id="A0A0C3CN76"/>
<evidence type="ECO:0000313" key="3">
    <source>
        <dbReference type="Proteomes" id="UP000054166"/>
    </source>
</evidence>
<evidence type="ECO:0000256" key="1">
    <source>
        <dbReference type="SAM" id="MobiDB-lite"/>
    </source>
</evidence>
<sequence>MSSLPTSHQARLPSLTEQATAMRPVDAGHPSLLQPFRTATLPVRHTVSMEEIEDEDAVQYVGESLHGGSHLLERNDEPGDLLCSTSDGPSLSTPLDNPRGVFKIVVPDFLL</sequence>
<gene>
    <name evidence="2" type="ORF">PILCRDRAFT_1315</name>
</gene>
<dbReference type="EMBL" id="KN832972">
    <property type="protein sequence ID" value="KIM91112.1"/>
    <property type="molecule type" value="Genomic_DNA"/>
</dbReference>